<dbReference type="InterPro" id="IPR008927">
    <property type="entry name" value="6-PGluconate_DH-like_C_sf"/>
</dbReference>
<evidence type="ECO:0000256" key="1">
    <source>
        <dbReference type="ARBA" id="ARBA00023002"/>
    </source>
</evidence>
<keyword evidence="1" id="KW-0560">Oxidoreductase</keyword>
<dbReference type="GO" id="GO:0016616">
    <property type="term" value="F:oxidoreductase activity, acting on the CH-OH group of donors, NAD or NADP as acceptor"/>
    <property type="evidence" value="ECO:0007669"/>
    <property type="project" value="TreeGrafter"/>
</dbReference>
<evidence type="ECO:0000313" key="5">
    <source>
        <dbReference type="EMBL" id="GGP22221.1"/>
    </source>
</evidence>
<name>A0A830GVQ9_9CREN</name>
<dbReference type="SUPFAM" id="SSF48179">
    <property type="entry name" value="6-phosphogluconate dehydrogenase C-terminal domain-like"/>
    <property type="match status" value="1"/>
</dbReference>
<accession>A0A830GVQ9</accession>
<dbReference type="EMBL" id="BMNL01000004">
    <property type="protein sequence ID" value="GGP22221.1"/>
    <property type="molecule type" value="Genomic_DNA"/>
</dbReference>
<dbReference type="InterPro" id="IPR036291">
    <property type="entry name" value="NAD(P)-bd_dom_sf"/>
</dbReference>
<proteinExistence type="predicted"/>
<dbReference type="InterPro" id="IPR015815">
    <property type="entry name" value="HIBADH-related"/>
</dbReference>
<evidence type="ECO:0000256" key="2">
    <source>
        <dbReference type="ARBA" id="ARBA00023027"/>
    </source>
</evidence>
<gene>
    <name evidence="5" type="ORF">GCM10007981_17410</name>
</gene>
<sequence length="289" mass="30882">MRVGLIGLGVMGYRIGANLARAGKLQLVYNRTREKADRFSAEHGVEVASTVGELVEGTDVVLTMLSDDSAVSSVIREALPVIKGKVIIDMSTISPTTSIGLADQVRRGGGNMMDAPVIGTSIHVEQKKIAVLVGGPRELFETAKDIIGATAAAVEYMGGNGMGLYAKLVNNLLLGAYVAAMGEAYWFGVRSGVKPEDVEKVLRQLSSARSPTADLKVPKIRSGDYSTQFALRHMRKDLEIVQRETQNIGMPAPMSSLALQLYRLVEQGGGGDLDFAAVAELFKPRSNTS</sequence>
<dbReference type="PANTHER" id="PTHR22981">
    <property type="entry name" value="3-HYDROXYISOBUTYRATE DEHYDROGENASE-RELATED"/>
    <property type="match status" value="1"/>
</dbReference>
<dbReference type="PANTHER" id="PTHR22981:SF7">
    <property type="entry name" value="3-HYDROXYISOBUTYRATE DEHYDROGENASE, MITOCHONDRIAL"/>
    <property type="match status" value="1"/>
</dbReference>
<organism evidence="5 6">
    <name type="scientific">Thermocladium modestius</name>
    <dbReference type="NCBI Taxonomy" id="62609"/>
    <lineage>
        <taxon>Archaea</taxon>
        <taxon>Thermoproteota</taxon>
        <taxon>Thermoprotei</taxon>
        <taxon>Thermoproteales</taxon>
        <taxon>Thermoproteaceae</taxon>
        <taxon>Thermocladium</taxon>
    </lineage>
</organism>
<dbReference type="Gene3D" id="3.40.50.720">
    <property type="entry name" value="NAD(P)-binding Rossmann-like Domain"/>
    <property type="match status" value="1"/>
</dbReference>
<reference evidence="5" key="1">
    <citation type="journal article" date="2014" name="Int. J. Syst. Evol. Microbiol.">
        <title>Complete genome sequence of Corynebacterium casei LMG S-19264T (=DSM 44701T), isolated from a smear-ripened cheese.</title>
        <authorList>
            <consortium name="US DOE Joint Genome Institute (JGI-PGF)"/>
            <person name="Walter F."/>
            <person name="Albersmeier A."/>
            <person name="Kalinowski J."/>
            <person name="Ruckert C."/>
        </authorList>
    </citation>
    <scope>NUCLEOTIDE SEQUENCE</scope>
    <source>
        <strain evidence="5">JCM 10088</strain>
    </source>
</reference>
<dbReference type="PIRSF" id="PIRSF000103">
    <property type="entry name" value="HIBADH"/>
    <property type="match status" value="1"/>
</dbReference>
<dbReference type="SUPFAM" id="SSF51735">
    <property type="entry name" value="NAD(P)-binding Rossmann-fold domains"/>
    <property type="match status" value="1"/>
</dbReference>
<protein>
    <submittedName>
        <fullName evidence="5">3-hydroxyisobutyrate dehydrogenase</fullName>
    </submittedName>
</protein>
<dbReference type="OrthoDB" id="23890at2157"/>
<evidence type="ECO:0000259" key="3">
    <source>
        <dbReference type="Pfam" id="PF03446"/>
    </source>
</evidence>
<dbReference type="InterPro" id="IPR006115">
    <property type="entry name" value="6PGDH_NADP-bd"/>
</dbReference>
<dbReference type="Proteomes" id="UP000610960">
    <property type="component" value="Unassembled WGS sequence"/>
</dbReference>
<reference evidence="5" key="2">
    <citation type="submission" date="2020-09" db="EMBL/GenBank/DDBJ databases">
        <authorList>
            <person name="Sun Q."/>
            <person name="Ohkuma M."/>
        </authorList>
    </citation>
    <scope>NUCLEOTIDE SEQUENCE</scope>
    <source>
        <strain evidence="5">JCM 10088</strain>
    </source>
</reference>
<feature type="domain" description="3-hydroxyisobutyrate dehydrogenase-like NAD-binding" evidence="4">
    <location>
        <begin position="161"/>
        <end position="281"/>
    </location>
</feature>
<dbReference type="GO" id="GO:0051287">
    <property type="term" value="F:NAD binding"/>
    <property type="evidence" value="ECO:0007669"/>
    <property type="project" value="InterPro"/>
</dbReference>
<dbReference type="InterPro" id="IPR029154">
    <property type="entry name" value="HIBADH-like_NADP-bd"/>
</dbReference>
<dbReference type="RefSeq" id="WP_188597017.1">
    <property type="nucleotide sequence ID" value="NZ_BMNL01000004.1"/>
</dbReference>
<feature type="domain" description="6-phosphogluconate dehydrogenase NADP-binding" evidence="3">
    <location>
        <begin position="2"/>
        <end position="158"/>
    </location>
</feature>
<keyword evidence="2" id="KW-0520">NAD</keyword>
<dbReference type="Pfam" id="PF14833">
    <property type="entry name" value="NAD_binding_11"/>
    <property type="match status" value="1"/>
</dbReference>
<dbReference type="Pfam" id="PF03446">
    <property type="entry name" value="NAD_binding_2"/>
    <property type="match status" value="1"/>
</dbReference>
<dbReference type="AlphaFoldDB" id="A0A830GVQ9"/>
<keyword evidence="6" id="KW-1185">Reference proteome</keyword>
<dbReference type="Gene3D" id="1.10.1040.10">
    <property type="entry name" value="N-(1-d-carboxylethyl)-l-norvaline Dehydrogenase, domain 2"/>
    <property type="match status" value="1"/>
</dbReference>
<dbReference type="InterPro" id="IPR013328">
    <property type="entry name" value="6PGD_dom2"/>
</dbReference>
<comment type="caution">
    <text evidence="5">The sequence shown here is derived from an EMBL/GenBank/DDBJ whole genome shotgun (WGS) entry which is preliminary data.</text>
</comment>
<dbReference type="GO" id="GO:0050661">
    <property type="term" value="F:NADP binding"/>
    <property type="evidence" value="ECO:0007669"/>
    <property type="project" value="InterPro"/>
</dbReference>
<evidence type="ECO:0000313" key="6">
    <source>
        <dbReference type="Proteomes" id="UP000610960"/>
    </source>
</evidence>
<evidence type="ECO:0000259" key="4">
    <source>
        <dbReference type="Pfam" id="PF14833"/>
    </source>
</evidence>